<keyword evidence="9" id="KW-1185">Reference proteome</keyword>
<dbReference type="AlphaFoldDB" id="A0A6A2YFX9"/>
<dbReference type="EMBL" id="VEPZ02001442">
    <property type="protein sequence ID" value="KAE8672694.1"/>
    <property type="molecule type" value="Genomic_DNA"/>
</dbReference>
<evidence type="ECO:0000313" key="9">
    <source>
        <dbReference type="Proteomes" id="UP000436088"/>
    </source>
</evidence>
<dbReference type="Pfam" id="PF03859">
    <property type="entry name" value="CG-1"/>
    <property type="match status" value="1"/>
</dbReference>
<dbReference type="InterPro" id="IPR005559">
    <property type="entry name" value="CG-1_dom"/>
</dbReference>
<protein>
    <recommendedName>
        <fullName evidence="7">CG-1 domain-containing protein</fullName>
    </recommendedName>
</protein>
<dbReference type="GO" id="GO:0006357">
    <property type="term" value="P:regulation of transcription by RNA polymerase II"/>
    <property type="evidence" value="ECO:0007669"/>
    <property type="project" value="TreeGrafter"/>
</dbReference>
<dbReference type="InterPro" id="IPR036770">
    <property type="entry name" value="Ankyrin_rpt-contain_sf"/>
</dbReference>
<dbReference type="PANTHER" id="PTHR23335:SF29">
    <property type="entry name" value="CALMODULIN-BINDING TRANSCRIPTION ACTIVATOR 1"/>
    <property type="match status" value="1"/>
</dbReference>
<dbReference type="SUPFAM" id="SSF48403">
    <property type="entry name" value="Ankyrin repeat"/>
    <property type="match status" value="1"/>
</dbReference>
<accession>A0A6A2YFX9</accession>
<name>A0A6A2YFX9_HIBSY</name>
<evidence type="ECO:0000313" key="8">
    <source>
        <dbReference type="EMBL" id="KAE8672694.1"/>
    </source>
</evidence>
<dbReference type="SUPFAM" id="SSF81296">
    <property type="entry name" value="E set domains"/>
    <property type="match status" value="1"/>
</dbReference>
<comment type="similarity">
    <text evidence="2">Belongs to the CAMTA family.</text>
</comment>
<dbReference type="InterPro" id="IPR014756">
    <property type="entry name" value="Ig_E-set"/>
</dbReference>
<dbReference type="GO" id="GO:0003712">
    <property type="term" value="F:transcription coregulator activity"/>
    <property type="evidence" value="ECO:0007669"/>
    <property type="project" value="TreeGrafter"/>
</dbReference>
<evidence type="ECO:0000256" key="3">
    <source>
        <dbReference type="ARBA" id="ARBA00023043"/>
    </source>
</evidence>
<dbReference type="Proteomes" id="UP000436088">
    <property type="component" value="Unassembled WGS sequence"/>
</dbReference>
<evidence type="ECO:0000256" key="1">
    <source>
        <dbReference type="ARBA" id="ARBA00004123"/>
    </source>
</evidence>
<dbReference type="GO" id="GO:0003690">
    <property type="term" value="F:double-stranded DNA binding"/>
    <property type="evidence" value="ECO:0007669"/>
    <property type="project" value="TreeGrafter"/>
</dbReference>
<proteinExistence type="inferred from homology"/>
<sequence length="446" mass="50916">MDNLQLYLPLRVRKSSRLTRVLYLLGGSVFLFDRKVIRYFRKDGHDWRKKKDGKTVKEAHEKLKVGSIYVLHCYYAHGKRMTVFKGATIGCLNMFVHYLEVKGRTVGGIRETSDVSNSQTSSPSTSSYSKIFTKQVLDSVHPPKWKFYCDGQDRFWVLEPFFSHILIQVGHQFLEWTKFHIFIEIDLRIMVMMQSSSGFSWSTVECGNVSDDSSLSPSLSQEQLFSIVDFSPKWAYIDLETEVLIIGTFLKSQEEVSKYSWSCMFGEVKVPAEVIADGILSSHAPPHNIGPVPFYITCSNSPPNHQFEGVVEKRELITKLISMNKEECHQIVDPSSGQDLSKHKEKEYLLQKLMKKLFSWLLHKIIEDGKGPNILDEKGQGVLHLASALGYEWAIKPTVTAGVSVNFRDVNGWTALHWDAFCGRQEPPNCWIINLIHYGSLNPNPN</sequence>
<keyword evidence="5" id="KW-0804">Transcription</keyword>
<keyword evidence="6" id="KW-0539">Nucleus</keyword>
<evidence type="ECO:0000259" key="7">
    <source>
        <dbReference type="PROSITE" id="PS51437"/>
    </source>
</evidence>
<dbReference type="Gene3D" id="1.25.40.20">
    <property type="entry name" value="Ankyrin repeat-containing domain"/>
    <property type="match status" value="1"/>
</dbReference>
<evidence type="ECO:0000256" key="6">
    <source>
        <dbReference type="ARBA" id="ARBA00023242"/>
    </source>
</evidence>
<evidence type="ECO:0000256" key="2">
    <source>
        <dbReference type="ARBA" id="ARBA00008267"/>
    </source>
</evidence>
<evidence type="ECO:0000256" key="4">
    <source>
        <dbReference type="ARBA" id="ARBA00023159"/>
    </source>
</evidence>
<dbReference type="PANTHER" id="PTHR23335">
    <property type="entry name" value="CALMODULIN-BINDING TRANSCRIPTION ACTIVATOR CAMTA"/>
    <property type="match status" value="1"/>
</dbReference>
<keyword evidence="4" id="KW-0010">Activator</keyword>
<dbReference type="GO" id="GO:0005634">
    <property type="term" value="C:nucleus"/>
    <property type="evidence" value="ECO:0007669"/>
    <property type="project" value="UniProtKB-SubCell"/>
</dbReference>
<dbReference type="SMART" id="SM01076">
    <property type="entry name" value="CG-1"/>
    <property type="match status" value="1"/>
</dbReference>
<dbReference type="InterPro" id="IPR013783">
    <property type="entry name" value="Ig-like_fold"/>
</dbReference>
<dbReference type="Gene3D" id="2.60.40.10">
    <property type="entry name" value="Immunoglobulins"/>
    <property type="match status" value="1"/>
</dbReference>
<dbReference type="PROSITE" id="PS51437">
    <property type="entry name" value="CG_1"/>
    <property type="match status" value="1"/>
</dbReference>
<comment type="subcellular location">
    <subcellularLocation>
        <location evidence="1">Nucleus</location>
    </subcellularLocation>
</comment>
<reference evidence="8" key="1">
    <citation type="submission" date="2019-09" db="EMBL/GenBank/DDBJ databases">
        <title>Draft genome information of white flower Hibiscus syriacus.</title>
        <authorList>
            <person name="Kim Y.-M."/>
        </authorList>
    </citation>
    <scope>NUCLEOTIDE SEQUENCE [LARGE SCALE GENOMIC DNA]</scope>
    <source>
        <strain evidence="8">YM2019G1</strain>
    </source>
</reference>
<gene>
    <name evidence="8" type="ORF">F3Y22_tig00111835pilonHSYRG00204</name>
</gene>
<comment type="caution">
    <text evidence="8">The sequence shown here is derived from an EMBL/GenBank/DDBJ whole genome shotgun (WGS) entry which is preliminary data.</text>
</comment>
<evidence type="ECO:0000256" key="5">
    <source>
        <dbReference type="ARBA" id="ARBA00023163"/>
    </source>
</evidence>
<keyword evidence="3" id="KW-0040">ANK repeat</keyword>
<organism evidence="8 9">
    <name type="scientific">Hibiscus syriacus</name>
    <name type="common">Rose of Sharon</name>
    <dbReference type="NCBI Taxonomy" id="106335"/>
    <lineage>
        <taxon>Eukaryota</taxon>
        <taxon>Viridiplantae</taxon>
        <taxon>Streptophyta</taxon>
        <taxon>Embryophyta</taxon>
        <taxon>Tracheophyta</taxon>
        <taxon>Spermatophyta</taxon>
        <taxon>Magnoliopsida</taxon>
        <taxon>eudicotyledons</taxon>
        <taxon>Gunneridae</taxon>
        <taxon>Pentapetalae</taxon>
        <taxon>rosids</taxon>
        <taxon>malvids</taxon>
        <taxon>Malvales</taxon>
        <taxon>Malvaceae</taxon>
        <taxon>Malvoideae</taxon>
        <taxon>Hibiscus</taxon>
    </lineage>
</organism>
<feature type="domain" description="CG-1" evidence="7">
    <location>
        <begin position="1"/>
        <end position="112"/>
    </location>
</feature>